<keyword evidence="6" id="KW-1185">Reference proteome</keyword>
<sequence>MEPVYRTLEVIAHGLVRAQGLDLRFSGLDNIPRAGGAVLAVNHTSYVDFLPVALGLYRVGRRTRFMIKSEVMDVAIMRFLVNHTKTVPVNRSAGSDAYRLAVEELRDGEIVAVYPESTISRSFELKEFKTGAARMAGESGVPIVPAIVWGAQRQWTKTDTGTRQMGRSRLPVAVRYGAPLHVGADEEPQSATARLREEMTTLLHHVQDEYGPHPHGEFWVPARLGGSAPTPEQARGIEDAEAAAKAAAREQRAKGGK</sequence>
<evidence type="ECO:0000256" key="3">
    <source>
        <dbReference type="SAM" id="MobiDB-lite"/>
    </source>
</evidence>
<dbReference type="Pfam" id="PF01553">
    <property type="entry name" value="Acyltransferase"/>
    <property type="match status" value="1"/>
</dbReference>
<evidence type="ECO:0000313" key="5">
    <source>
        <dbReference type="EMBL" id="MEE4023962.1"/>
    </source>
</evidence>
<dbReference type="SUPFAM" id="SSF69593">
    <property type="entry name" value="Glycerol-3-phosphate (1)-acyltransferase"/>
    <property type="match status" value="1"/>
</dbReference>
<dbReference type="InterPro" id="IPR002123">
    <property type="entry name" value="Plipid/glycerol_acylTrfase"/>
</dbReference>
<evidence type="ECO:0000256" key="2">
    <source>
        <dbReference type="ARBA" id="ARBA00023315"/>
    </source>
</evidence>
<organism evidence="5 6">
    <name type="scientific">Gordonia prachuapensis</name>
    <dbReference type="NCBI Taxonomy" id="3115651"/>
    <lineage>
        <taxon>Bacteria</taxon>
        <taxon>Bacillati</taxon>
        <taxon>Actinomycetota</taxon>
        <taxon>Actinomycetes</taxon>
        <taxon>Mycobacteriales</taxon>
        <taxon>Gordoniaceae</taxon>
        <taxon>Gordonia</taxon>
    </lineage>
</organism>
<dbReference type="CDD" id="cd07989">
    <property type="entry name" value="LPLAT_AGPAT-like"/>
    <property type="match status" value="1"/>
</dbReference>
<evidence type="ECO:0000313" key="6">
    <source>
        <dbReference type="Proteomes" id="UP001335729"/>
    </source>
</evidence>
<dbReference type="GO" id="GO:0016746">
    <property type="term" value="F:acyltransferase activity"/>
    <property type="evidence" value="ECO:0007669"/>
    <property type="project" value="UniProtKB-KW"/>
</dbReference>
<evidence type="ECO:0000256" key="1">
    <source>
        <dbReference type="ARBA" id="ARBA00022679"/>
    </source>
</evidence>
<dbReference type="EMBL" id="JAZDUE010000009">
    <property type="protein sequence ID" value="MEE4023962.1"/>
    <property type="molecule type" value="Genomic_DNA"/>
</dbReference>
<feature type="domain" description="Phospholipid/glycerol acyltransferase" evidence="4">
    <location>
        <begin position="37"/>
        <end position="151"/>
    </location>
</feature>
<proteinExistence type="predicted"/>
<keyword evidence="1" id="KW-0808">Transferase</keyword>
<feature type="region of interest" description="Disordered" evidence="3">
    <location>
        <begin position="221"/>
        <end position="257"/>
    </location>
</feature>
<name>A0ABU7MUJ5_9ACTN</name>
<feature type="compositionally biased region" description="Basic and acidic residues" evidence="3">
    <location>
        <begin position="247"/>
        <end position="257"/>
    </location>
</feature>
<evidence type="ECO:0000259" key="4">
    <source>
        <dbReference type="SMART" id="SM00563"/>
    </source>
</evidence>
<dbReference type="SMART" id="SM00563">
    <property type="entry name" value="PlsC"/>
    <property type="match status" value="1"/>
</dbReference>
<comment type="caution">
    <text evidence="5">The sequence shown here is derived from an EMBL/GenBank/DDBJ whole genome shotgun (WGS) entry which is preliminary data.</text>
</comment>
<dbReference type="PANTHER" id="PTHR10434">
    <property type="entry name" value="1-ACYL-SN-GLYCEROL-3-PHOSPHATE ACYLTRANSFERASE"/>
    <property type="match status" value="1"/>
</dbReference>
<dbReference type="RefSeq" id="WP_330505337.1">
    <property type="nucleotide sequence ID" value="NZ_JAZDUE010000009.1"/>
</dbReference>
<accession>A0ABU7MUJ5</accession>
<dbReference type="PANTHER" id="PTHR10434:SF55">
    <property type="entry name" value="POSSIBLE ACYLTRANSFERASE"/>
    <property type="match status" value="1"/>
</dbReference>
<dbReference type="Proteomes" id="UP001335729">
    <property type="component" value="Unassembled WGS sequence"/>
</dbReference>
<protein>
    <submittedName>
        <fullName evidence="5">Lysophospholipid acyltransferase family protein</fullName>
    </submittedName>
</protein>
<reference evidence="5 6" key="1">
    <citation type="submission" date="2024-01" db="EMBL/GenBank/DDBJ databases">
        <title>Draft genome sequence of Gordonia sp. PKS22-38.</title>
        <authorList>
            <person name="Suphannarot A."/>
            <person name="Mingma R."/>
        </authorList>
    </citation>
    <scope>NUCLEOTIDE SEQUENCE [LARGE SCALE GENOMIC DNA]</scope>
    <source>
        <strain evidence="5 6">PKS22-38</strain>
    </source>
</reference>
<gene>
    <name evidence="5" type="ORF">V1Y59_12820</name>
</gene>
<keyword evidence="2 5" id="KW-0012">Acyltransferase</keyword>